<feature type="repeat" description="Pumilio" evidence="4">
    <location>
        <begin position="302"/>
        <end position="337"/>
    </location>
</feature>
<evidence type="ECO:0000256" key="2">
    <source>
        <dbReference type="ARBA" id="ARBA00022737"/>
    </source>
</evidence>
<dbReference type="AlphaFoldDB" id="A0A0K0E6Z5"/>
<feature type="repeat" description="Pumilio" evidence="4">
    <location>
        <begin position="266"/>
        <end position="301"/>
    </location>
</feature>
<dbReference type="InterPro" id="IPR033133">
    <property type="entry name" value="PUM-HD"/>
</dbReference>
<feature type="repeat" description="Pumilio" evidence="4">
    <location>
        <begin position="338"/>
        <end position="373"/>
    </location>
</feature>
<evidence type="ECO:0000256" key="1">
    <source>
        <dbReference type="ARBA" id="ARBA00022473"/>
    </source>
</evidence>
<keyword evidence="3" id="KW-0221">Differentiation</keyword>
<dbReference type="PROSITE" id="PS50302">
    <property type="entry name" value="PUM"/>
    <property type="match status" value="8"/>
</dbReference>
<name>A0A0K0E6Z5_STRER</name>
<feature type="repeat" description="Pumilio" evidence="4">
    <location>
        <begin position="453"/>
        <end position="488"/>
    </location>
</feature>
<organism evidence="7">
    <name type="scientific">Strongyloides stercoralis</name>
    <name type="common">Threadworm</name>
    <dbReference type="NCBI Taxonomy" id="6248"/>
    <lineage>
        <taxon>Eukaryota</taxon>
        <taxon>Metazoa</taxon>
        <taxon>Ecdysozoa</taxon>
        <taxon>Nematoda</taxon>
        <taxon>Chromadorea</taxon>
        <taxon>Rhabditida</taxon>
        <taxon>Tylenchina</taxon>
        <taxon>Panagrolaimomorpha</taxon>
        <taxon>Strongyloidoidea</taxon>
        <taxon>Strongyloididae</taxon>
        <taxon>Strongyloides</taxon>
    </lineage>
</organism>
<dbReference type="InterPro" id="IPR001313">
    <property type="entry name" value="Pumilio_RNA-bd_rpt"/>
</dbReference>
<dbReference type="GO" id="GO:0005737">
    <property type="term" value="C:cytoplasm"/>
    <property type="evidence" value="ECO:0007669"/>
    <property type="project" value="TreeGrafter"/>
</dbReference>
<dbReference type="InterPro" id="IPR011989">
    <property type="entry name" value="ARM-like"/>
</dbReference>
<dbReference type="WBParaSite" id="TCONS_00001817.p1">
    <property type="protein sequence ID" value="TCONS_00001817.p1"/>
    <property type="gene ID" value="XLOC_001719"/>
</dbReference>
<sequence>MVIPQKENKLNNIESLHSEHYSTLPKLTTPFGNCKSFSYDKETIPLERRKKIELTEQEKNFVRSLSCNMGHGDKFTFSDSPKLSPSFNEKAGHYRYQDFSPSTISQFYQQHHHHPSLHSSTGLPGNICLGFPNDIMQSFLNTTFPISPVPPCYYNSGCVGPIIPGYPLSSYQGHNDINGLKYGNILDNLLPQNSMSSVMDILTPPSEKSILDEVPTSGVSSGSIYKFSKQNTPSNNNNSNNRQLNVNSKLLEDFRIGRAHNLDLIDIKDDIYAFATDQHGSRFIQQKFDFATKNVRNIVFEAILPHTYSLMKDVFGNYIVQKFFESGDKNQRSQLLDMVKGYLVELSLDVYGCRVIQKAVENGEECDVHMILNELRIGKKIIKCMVDQHGNHVIQKVFENIRPESLNFIIDAVKNCGDELPIVSLAKHNYGCRVLQKMLKHLLPYQKEFIIQELQSHLDELLIHQYGNYVIQELFNSSPMVVKHYIVIFIKADLEKYSMDKFASNVIEKCLTSGDKEQIKTLVGKIFEVPFEDLLFRMIGDQYGNYVVQKMLDVCDSQSKKKLTTAIKQKQSFLKKVAFGKHILVKCNDNQILPQGSQSSNSKDVLS</sequence>
<reference evidence="7" key="1">
    <citation type="submission" date="2015-08" db="UniProtKB">
        <authorList>
            <consortium name="WormBaseParasite"/>
        </authorList>
    </citation>
    <scope>IDENTIFICATION</scope>
</reference>
<dbReference type="PANTHER" id="PTHR12537:SF12">
    <property type="entry name" value="MATERNAL PROTEIN PUMILIO"/>
    <property type="match status" value="1"/>
</dbReference>
<dbReference type="InterPro" id="IPR033712">
    <property type="entry name" value="Pumilio_RNA-bd"/>
</dbReference>
<dbReference type="SMART" id="SM00025">
    <property type="entry name" value="Pumilio"/>
    <property type="match status" value="8"/>
</dbReference>
<keyword evidence="1" id="KW-0217">Developmental protein</keyword>
<feature type="repeat" description="Pumilio" evidence="4">
    <location>
        <begin position="528"/>
        <end position="565"/>
    </location>
</feature>
<evidence type="ECO:0000313" key="8">
    <source>
        <dbReference type="WBParaSite" id="TCONS_00001817.p1"/>
    </source>
</evidence>
<dbReference type="CDD" id="cd07920">
    <property type="entry name" value="Pumilio"/>
    <property type="match status" value="1"/>
</dbReference>
<evidence type="ECO:0000313" key="7">
    <source>
        <dbReference type="WBParaSite" id="SSTP_0000526900.1"/>
    </source>
</evidence>
<dbReference type="Gene3D" id="1.25.10.10">
    <property type="entry name" value="Leucine-rich Repeat Variant"/>
    <property type="match status" value="1"/>
</dbReference>
<evidence type="ECO:0000256" key="4">
    <source>
        <dbReference type="PROSITE-ProRule" id="PRU00317"/>
    </source>
</evidence>
<dbReference type="InterPro" id="IPR016024">
    <property type="entry name" value="ARM-type_fold"/>
</dbReference>
<proteinExistence type="predicted"/>
<protein>
    <submittedName>
        <fullName evidence="7 8">PUM-HD domain-containing protein</fullName>
    </submittedName>
</protein>
<feature type="repeat" description="Pumilio" evidence="4">
    <location>
        <begin position="374"/>
        <end position="411"/>
    </location>
</feature>
<dbReference type="PROSITE" id="PS50303">
    <property type="entry name" value="PUM_HD"/>
    <property type="match status" value="1"/>
</dbReference>
<keyword evidence="6" id="KW-1185">Reference proteome</keyword>
<evidence type="ECO:0000256" key="3">
    <source>
        <dbReference type="ARBA" id="ARBA00022782"/>
    </source>
</evidence>
<feature type="repeat" description="Pumilio" evidence="4">
    <location>
        <begin position="412"/>
        <end position="452"/>
    </location>
</feature>
<dbReference type="PANTHER" id="PTHR12537">
    <property type="entry name" value="RNA BINDING PROTEIN PUMILIO-RELATED"/>
    <property type="match status" value="1"/>
</dbReference>
<dbReference type="WBParaSite" id="SSTP_0000526900.1">
    <property type="protein sequence ID" value="SSTP_0000526900.1"/>
    <property type="gene ID" value="SSTP_0000526900"/>
</dbReference>
<keyword evidence="2" id="KW-0677">Repeat</keyword>
<evidence type="ECO:0000313" key="6">
    <source>
        <dbReference type="Proteomes" id="UP000035681"/>
    </source>
</evidence>
<dbReference type="Pfam" id="PF00806">
    <property type="entry name" value="PUF"/>
    <property type="match status" value="8"/>
</dbReference>
<dbReference type="SUPFAM" id="SSF48371">
    <property type="entry name" value="ARM repeat"/>
    <property type="match status" value="1"/>
</dbReference>
<dbReference type="GO" id="GO:0030154">
    <property type="term" value="P:cell differentiation"/>
    <property type="evidence" value="ECO:0007669"/>
    <property type="project" value="UniProtKB-KW"/>
</dbReference>
<dbReference type="Proteomes" id="UP000035681">
    <property type="component" value="Unplaced"/>
</dbReference>
<dbReference type="GO" id="GO:0003730">
    <property type="term" value="F:mRNA 3'-UTR binding"/>
    <property type="evidence" value="ECO:0007669"/>
    <property type="project" value="TreeGrafter"/>
</dbReference>
<dbReference type="STRING" id="6248.A0A0K0E6Z5"/>
<dbReference type="GO" id="GO:0010608">
    <property type="term" value="P:post-transcriptional regulation of gene expression"/>
    <property type="evidence" value="ECO:0007669"/>
    <property type="project" value="TreeGrafter"/>
</dbReference>
<accession>A0A0K0E6Z5</accession>
<feature type="domain" description="PUM-HD" evidence="5">
    <location>
        <begin position="246"/>
        <end position="591"/>
    </location>
</feature>
<evidence type="ECO:0000259" key="5">
    <source>
        <dbReference type="PROSITE" id="PS50303"/>
    </source>
</evidence>
<feature type="repeat" description="Pumilio" evidence="4">
    <location>
        <begin position="489"/>
        <end position="524"/>
    </location>
</feature>
<dbReference type="GO" id="GO:0005634">
    <property type="term" value="C:nucleus"/>
    <property type="evidence" value="ECO:0007669"/>
    <property type="project" value="TreeGrafter"/>
</dbReference>